<protein>
    <recommendedName>
        <fullName evidence="4">DUF4352 domain-containing protein</fullName>
    </recommendedName>
</protein>
<comment type="caution">
    <text evidence="2">The sequence shown here is derived from an EMBL/GenBank/DDBJ whole genome shotgun (WGS) entry which is preliminary data.</text>
</comment>
<evidence type="ECO:0008006" key="4">
    <source>
        <dbReference type="Google" id="ProtNLM"/>
    </source>
</evidence>
<reference evidence="2 3" key="1">
    <citation type="journal article" date="2016" name="Nat. Commun.">
        <title>Thousands of microbial genomes shed light on interconnected biogeochemical processes in an aquifer system.</title>
        <authorList>
            <person name="Anantharaman K."/>
            <person name="Brown C.T."/>
            <person name="Hug L.A."/>
            <person name="Sharon I."/>
            <person name="Castelle C.J."/>
            <person name="Probst A.J."/>
            <person name="Thomas B.C."/>
            <person name="Singh A."/>
            <person name="Wilkins M.J."/>
            <person name="Karaoz U."/>
            <person name="Brodie E.L."/>
            <person name="Williams K.H."/>
            <person name="Hubbard S.S."/>
            <person name="Banfield J.F."/>
        </authorList>
    </citation>
    <scope>NUCLEOTIDE SEQUENCE [LARGE SCALE GENOMIC DNA]</scope>
</reference>
<dbReference type="STRING" id="1802214.A2908_00955"/>
<dbReference type="EMBL" id="MHPA01000031">
    <property type="protein sequence ID" value="OGZ71996.1"/>
    <property type="molecule type" value="Genomic_DNA"/>
</dbReference>
<dbReference type="Proteomes" id="UP000176774">
    <property type="component" value="Unassembled WGS sequence"/>
</dbReference>
<evidence type="ECO:0000313" key="2">
    <source>
        <dbReference type="EMBL" id="OGZ71996.1"/>
    </source>
</evidence>
<accession>A0A1G2IB46</accession>
<sequence length="201" mass="22460">MFKNIKKSSGAVSSILLILAVLLIILIIIVFAVIKINTINTQKNEKVEDVQPVEEIPEPEPVYDTTVGDVRFVLQSAIDLGDVLQSNIQNYKQTLTTTEKFILVTVGAQNKSKNSIIQYQWDVGNIIDSDGRNFVSINNQAYSFLPQKNLCGTLIKPEFEPVPCVRLYEVSKKSIDLKVQVTSTNQVSSKKEEGFLDLLVK</sequence>
<feature type="transmembrane region" description="Helical" evidence="1">
    <location>
        <begin position="12"/>
        <end position="34"/>
    </location>
</feature>
<evidence type="ECO:0000256" key="1">
    <source>
        <dbReference type="SAM" id="Phobius"/>
    </source>
</evidence>
<evidence type="ECO:0000313" key="3">
    <source>
        <dbReference type="Proteomes" id="UP000176774"/>
    </source>
</evidence>
<keyword evidence="1" id="KW-0812">Transmembrane</keyword>
<keyword evidence="1" id="KW-1133">Transmembrane helix</keyword>
<name>A0A1G2IB46_9BACT</name>
<keyword evidence="1" id="KW-0472">Membrane</keyword>
<gene>
    <name evidence="2" type="ORF">A2908_00955</name>
</gene>
<organism evidence="2 3">
    <name type="scientific">Candidatus Staskawiczbacteria bacterium RIFCSPLOWO2_01_FULL_38_12b</name>
    <dbReference type="NCBI Taxonomy" id="1802214"/>
    <lineage>
        <taxon>Bacteria</taxon>
        <taxon>Candidatus Staskawicziibacteriota</taxon>
    </lineage>
</organism>
<proteinExistence type="predicted"/>
<dbReference type="AlphaFoldDB" id="A0A1G2IB46"/>